<name>A0A225V509_9STRA</name>
<proteinExistence type="predicted"/>
<reference evidence="2" key="1">
    <citation type="submission" date="2017-03" db="EMBL/GenBank/DDBJ databases">
        <title>Phytopthora megakarya and P. palmivora, two closely related causual agents of cacao black pod achieved similar genome size and gene model numbers by different mechanisms.</title>
        <authorList>
            <person name="Ali S."/>
            <person name="Shao J."/>
            <person name="Larry D.J."/>
            <person name="Kronmiller B."/>
            <person name="Shen D."/>
            <person name="Strem M.D."/>
            <person name="Melnick R.L."/>
            <person name="Guiltinan M.J."/>
            <person name="Tyler B.M."/>
            <person name="Meinhardt L.W."/>
            <person name="Bailey B.A."/>
        </authorList>
    </citation>
    <scope>NUCLEOTIDE SEQUENCE [LARGE SCALE GENOMIC DNA]</scope>
    <source>
        <strain evidence="2">zdho120</strain>
    </source>
</reference>
<evidence type="ECO:0000313" key="2">
    <source>
        <dbReference type="Proteomes" id="UP000198211"/>
    </source>
</evidence>
<evidence type="ECO:0000313" key="1">
    <source>
        <dbReference type="EMBL" id="OWZ00551.1"/>
    </source>
</evidence>
<keyword evidence="2" id="KW-1185">Reference proteome</keyword>
<accession>A0A225V509</accession>
<comment type="caution">
    <text evidence="1">The sequence shown here is derived from an EMBL/GenBank/DDBJ whole genome shotgun (WGS) entry which is preliminary data.</text>
</comment>
<dbReference type="Proteomes" id="UP000198211">
    <property type="component" value="Unassembled WGS sequence"/>
</dbReference>
<sequence length="121" mass="13297">MVGMVRNPPAQVDSVLDRCLNSASTLPEILTTAVAPHRLPAHMSEELIDLRNEVLALQAFCVDAERGLATQLRTKAESDCVRANEEVYAMNDSNGTRREENETLVSCIRNQDFAIARQAAA</sequence>
<gene>
    <name evidence="1" type="ORF">PHMEG_00028228</name>
</gene>
<dbReference type="AlphaFoldDB" id="A0A225V509"/>
<protein>
    <submittedName>
        <fullName evidence="1">Uncharacterized protein</fullName>
    </submittedName>
</protein>
<organism evidence="1 2">
    <name type="scientific">Phytophthora megakarya</name>
    <dbReference type="NCBI Taxonomy" id="4795"/>
    <lineage>
        <taxon>Eukaryota</taxon>
        <taxon>Sar</taxon>
        <taxon>Stramenopiles</taxon>
        <taxon>Oomycota</taxon>
        <taxon>Peronosporomycetes</taxon>
        <taxon>Peronosporales</taxon>
        <taxon>Peronosporaceae</taxon>
        <taxon>Phytophthora</taxon>
    </lineage>
</organism>
<dbReference type="EMBL" id="NBNE01007519">
    <property type="protein sequence ID" value="OWZ00551.1"/>
    <property type="molecule type" value="Genomic_DNA"/>
</dbReference>